<dbReference type="InterPro" id="IPR050953">
    <property type="entry name" value="N4_N6_ade-DNA_methylase"/>
</dbReference>
<dbReference type="EMBL" id="MJGC01000089">
    <property type="protein sequence ID" value="OEJ73375.1"/>
    <property type="molecule type" value="Genomic_DNA"/>
</dbReference>
<dbReference type="GO" id="GO:0032259">
    <property type="term" value="P:methylation"/>
    <property type="evidence" value="ECO:0007669"/>
    <property type="project" value="UniProtKB-KW"/>
</dbReference>
<dbReference type="STRING" id="1781255.BH720_20100"/>
<dbReference type="InterPro" id="IPR002052">
    <property type="entry name" value="DNA_methylase_N6_adenine_CS"/>
</dbReference>
<dbReference type="RefSeq" id="WP_069969008.1">
    <property type="nucleotide sequence ID" value="NZ_CM124774.1"/>
</dbReference>
<dbReference type="InterPro" id="IPR046820">
    <property type="entry name" value="MmeI_TRD"/>
</dbReference>
<dbReference type="Pfam" id="PF20473">
    <property type="entry name" value="MmeI_Mtase"/>
    <property type="match status" value="1"/>
</dbReference>
<evidence type="ECO:0000256" key="3">
    <source>
        <dbReference type="ARBA" id="ARBA00022679"/>
    </source>
</evidence>
<evidence type="ECO:0000313" key="11">
    <source>
        <dbReference type="EMBL" id="OEJ73375.1"/>
    </source>
</evidence>
<evidence type="ECO:0000259" key="6">
    <source>
        <dbReference type="Pfam" id="PF04480"/>
    </source>
</evidence>
<dbReference type="REBASE" id="172452">
    <property type="entry name" value="DspB1220ORF20100P"/>
</dbReference>
<dbReference type="InterPro" id="IPR046816">
    <property type="entry name" value="MmeI_Mtase"/>
</dbReference>
<name>A0A1E5QFB7_9CYAN</name>
<evidence type="ECO:0000259" key="10">
    <source>
        <dbReference type="Pfam" id="PF20473"/>
    </source>
</evidence>
<accession>A0A1E5QFB7</accession>
<comment type="caution">
    <text evidence="11">The sequence shown here is derived from an EMBL/GenBank/DDBJ whole genome shotgun (WGS) entry which is preliminary data.</text>
</comment>
<proteinExistence type="predicted"/>
<feature type="domain" description="DUF559" evidence="6">
    <location>
        <begin position="1103"/>
        <end position="1210"/>
    </location>
</feature>
<sequence length="1397" mass="158717">MTPSDLSRIEPFIARWQNSSGNERANYQMFFSELCDALGVKRPDVKGNVPGDPYCFDKDITIYHPSGKKTPGYIDFYKADHFLIEAKQGSDKSGKGTAKRGTNAYLKAMEKAFVQAIAYTRNLSSKPPFLLTCDIGDRFELWMGFSGDYGGYGARREIPLTDLRKPEVFGLFVDIFSDPQKRNPAHIAAKVTREVAADLAELARKLERSPHPQPFSLGEKGAEADPVPLLPGENEANRVPLLPGEKGLGDEGKPQQVAHFLMRCIFTMFAEDVGLLKEHLFTRALETRWLPNPKQFKPEVEALWQAMNQGTDFGFSGRLLRFNGGLFAESRAFDLTQEQLQVLLTAAKREWKDVEPAIFGTLLERALDTKERSKLGAHYTPRSYVERLVRPVVMEPLREQWDLVQGEVKQILGDAEKEPTANQKKKAVAALEGFLTELRQVRILDPACGSGNFLYVTLDLMKQLEAEVLRRLEDITGQAQLRLDINQVNPSQFLGIEINPRAAAIADLVIWIGYLQWHFRQFGDLPPVEPVLREYKNIECRDAVLAYDGKQEDIDPKTGKVRTRWGGRMMKHPVTGEMVPDPSDQIPIYRYINPRPAVWQEADYVVSNPPFIGDKRMRVILGDGYVQTLRTVHSDIPEMCDFVMYWLNHAIKLVIKQKYSRLGFITTNSIKQTFNRRVLEQHLSSDGGLSITFAIADHPWVDSNDAAAVRIAMTGFEAVDSKSPVRLAKHGTVTSEIEAETPEDTAEQIQLLWRNVGQIFSDLRYGANISAALPLKENSEVISVGVALHGQGFVIQKEVARKWLDQDSNLSEVVKPTLNGRDLTDKPRNQFVIDFFGMSLDEAAKFAIPYQWVLERVLPDRQTNNRKSYREYWWYFGEPRPQLRSALNALSRYIATPLTAKHRFFTFLSEYILPDQSLVTIALDDAYFLGVLSSKIHVTWALAAGGTLEDRPRYNKTRCFDPFPFPEPTPDRKQKIRELGERLDAHRKRVQAQHPDVTITAMYNLLEKIRAGVELTDKDREFNNKALVSTLKQIYDELDVAVFEAYGWEDLILPSPLTPLPEGEGNRNLDLDRLQPPSPLGRRAGDEGISKLAGRTRQIPSELLQRARKLRQQQTPAEQLLWECLRDRRLYNAKFRRQHNLGQFIADFYCHTARIVIELDGKIHQQPQQQHRDRDRDQWMQANGFTVLRFRNEEVFSNTEAVLETIAQYLPSPLTPLPEGEGNQNLNPLQPPSPLGRRAGDEGKKPGNEGEISDNQSIDEIILERLVALNAKRAEEERNGLIRWLRPEYQAPGETPVQQVLEGIVDLPEESAAIEQQKFPKAFKDQLAAVRDLLRTQGGEWTVEQIAAQFKGASRQKPTILTCLESLEALGIIAKHEEEGRDRWYLAQFQKAIESRG</sequence>
<feature type="region of interest" description="Disordered" evidence="5">
    <location>
        <begin position="1063"/>
        <end position="1092"/>
    </location>
</feature>
<evidence type="ECO:0000259" key="8">
    <source>
        <dbReference type="Pfam" id="PF20465"/>
    </source>
</evidence>
<dbReference type="SUPFAM" id="SSF52980">
    <property type="entry name" value="Restriction endonuclease-like"/>
    <property type="match status" value="1"/>
</dbReference>
<gene>
    <name evidence="11" type="ORF">BH720_20100</name>
</gene>
<comment type="catalytic activity">
    <reaction evidence="4">
        <text>a 2'-deoxyadenosine in DNA + S-adenosyl-L-methionine = an N(6)-methyl-2'-deoxyadenosine in DNA + S-adenosyl-L-homocysteine + H(+)</text>
        <dbReference type="Rhea" id="RHEA:15197"/>
        <dbReference type="Rhea" id="RHEA-COMP:12418"/>
        <dbReference type="Rhea" id="RHEA-COMP:12419"/>
        <dbReference type="ChEBI" id="CHEBI:15378"/>
        <dbReference type="ChEBI" id="CHEBI:57856"/>
        <dbReference type="ChEBI" id="CHEBI:59789"/>
        <dbReference type="ChEBI" id="CHEBI:90615"/>
        <dbReference type="ChEBI" id="CHEBI:90616"/>
        <dbReference type="EC" id="2.1.1.72"/>
    </reaction>
</comment>
<dbReference type="InterPro" id="IPR047216">
    <property type="entry name" value="Endonuclease_DUF559_bact"/>
</dbReference>
<dbReference type="Gene3D" id="3.40.50.150">
    <property type="entry name" value="Vaccinia Virus protein VP39"/>
    <property type="match status" value="1"/>
</dbReference>
<evidence type="ECO:0000256" key="1">
    <source>
        <dbReference type="ARBA" id="ARBA00011900"/>
    </source>
</evidence>
<dbReference type="PANTHER" id="PTHR33841">
    <property type="entry name" value="DNA METHYLTRANSFERASE YEEA-RELATED"/>
    <property type="match status" value="1"/>
</dbReference>
<evidence type="ECO:0000259" key="7">
    <source>
        <dbReference type="Pfam" id="PF20464"/>
    </source>
</evidence>
<dbReference type="OrthoDB" id="32195at2"/>
<evidence type="ECO:0000256" key="2">
    <source>
        <dbReference type="ARBA" id="ARBA00022603"/>
    </source>
</evidence>
<feature type="compositionally biased region" description="Basic and acidic residues" evidence="5">
    <location>
        <begin position="1064"/>
        <end position="1073"/>
    </location>
</feature>
<dbReference type="Pfam" id="PF04480">
    <property type="entry name" value="DUF559"/>
    <property type="match status" value="1"/>
</dbReference>
<dbReference type="Pfam" id="PF20466">
    <property type="entry name" value="MmeI_TRD"/>
    <property type="match status" value="1"/>
</dbReference>
<dbReference type="Pfam" id="PF20464">
    <property type="entry name" value="MmeI_N"/>
    <property type="match status" value="1"/>
</dbReference>
<dbReference type="PANTHER" id="PTHR33841:SF1">
    <property type="entry name" value="DNA METHYLTRANSFERASE A"/>
    <property type="match status" value="1"/>
</dbReference>
<dbReference type="GO" id="GO:0003676">
    <property type="term" value="F:nucleic acid binding"/>
    <property type="evidence" value="ECO:0007669"/>
    <property type="project" value="InterPro"/>
</dbReference>
<feature type="domain" description="MmeI-like DNA-methyltransferase" evidence="10">
    <location>
        <begin position="424"/>
        <end position="719"/>
    </location>
</feature>
<dbReference type="InterPro" id="IPR046819">
    <property type="entry name" value="MmeI_hel"/>
</dbReference>
<reference evidence="11" key="1">
    <citation type="submission" date="2016-09" db="EMBL/GenBank/DDBJ databases">
        <title>Draft genome of thermotolerant cyanobacterium Desertifilum sp. strain IPPAS B-1220.</title>
        <authorList>
            <person name="Sinetova M.A."/>
            <person name="Bolakhan K."/>
            <person name="Zayadan B.K."/>
            <person name="Mironov K.S."/>
            <person name="Ustinova V."/>
            <person name="Kupriyanova E.V."/>
            <person name="Sidorov R.A."/>
            <person name="Skrypnik A.N."/>
            <person name="Gogoleva N.E."/>
            <person name="Gogolev Y.V."/>
            <person name="Los D.A."/>
        </authorList>
    </citation>
    <scope>NUCLEOTIDE SEQUENCE [LARGE SCALE GENOMIC DNA]</scope>
    <source>
        <strain evidence="11">IPPAS B-1220</strain>
    </source>
</reference>
<evidence type="ECO:0000256" key="5">
    <source>
        <dbReference type="SAM" id="MobiDB-lite"/>
    </source>
</evidence>
<evidence type="ECO:0000256" key="4">
    <source>
        <dbReference type="ARBA" id="ARBA00047942"/>
    </source>
</evidence>
<dbReference type="Gene3D" id="3.40.960.10">
    <property type="entry name" value="VSR Endonuclease"/>
    <property type="match status" value="1"/>
</dbReference>
<dbReference type="PRINTS" id="PR00507">
    <property type="entry name" value="N12N6MTFRASE"/>
</dbReference>
<dbReference type="InterPro" id="IPR029063">
    <property type="entry name" value="SAM-dependent_MTases_sf"/>
</dbReference>
<feature type="compositionally biased region" description="Basic and acidic residues" evidence="5">
    <location>
        <begin position="1238"/>
        <end position="1248"/>
    </location>
</feature>
<dbReference type="PROSITE" id="PS00092">
    <property type="entry name" value="N6_MTASE"/>
    <property type="match status" value="1"/>
</dbReference>
<dbReference type="CDD" id="cd01038">
    <property type="entry name" value="Endonuclease_DUF559"/>
    <property type="match status" value="1"/>
</dbReference>
<keyword evidence="3" id="KW-0808">Transferase</keyword>
<feature type="domain" description="MmeI-like target recognition" evidence="9">
    <location>
        <begin position="783"/>
        <end position="967"/>
    </location>
</feature>
<organism evidence="11">
    <name type="scientific">Desertifilum tharense IPPAS B-1220</name>
    <dbReference type="NCBI Taxonomy" id="1781255"/>
    <lineage>
        <taxon>Bacteria</taxon>
        <taxon>Bacillati</taxon>
        <taxon>Cyanobacteriota</taxon>
        <taxon>Cyanophyceae</taxon>
        <taxon>Desertifilales</taxon>
        <taxon>Desertifilaceae</taxon>
        <taxon>Desertifilum</taxon>
    </lineage>
</organism>
<dbReference type="SUPFAM" id="SSF53335">
    <property type="entry name" value="S-adenosyl-L-methionine-dependent methyltransferases"/>
    <property type="match status" value="1"/>
</dbReference>
<feature type="region of interest" description="Disordered" evidence="5">
    <location>
        <begin position="1213"/>
        <end position="1255"/>
    </location>
</feature>
<dbReference type="GO" id="GO:0009007">
    <property type="term" value="F:site-specific DNA-methyltransferase (adenine-specific) activity"/>
    <property type="evidence" value="ECO:0007669"/>
    <property type="project" value="UniProtKB-EC"/>
</dbReference>
<dbReference type="Pfam" id="PF20465">
    <property type="entry name" value="MmeI_hel"/>
    <property type="match status" value="1"/>
</dbReference>
<feature type="domain" description="MmeI-like N-terminal" evidence="7">
    <location>
        <begin position="8"/>
        <end position="208"/>
    </location>
</feature>
<dbReference type="EC" id="2.1.1.72" evidence="1"/>
<dbReference type="InterPro" id="IPR046817">
    <property type="entry name" value="MmeI_N"/>
</dbReference>
<dbReference type="InterPro" id="IPR007569">
    <property type="entry name" value="DUF559"/>
</dbReference>
<keyword evidence="2" id="KW-0489">Methyltransferase</keyword>
<feature type="domain" description="MmeI-like helicase spacer" evidence="8">
    <location>
        <begin position="256"/>
        <end position="327"/>
    </location>
</feature>
<evidence type="ECO:0000259" key="9">
    <source>
        <dbReference type="Pfam" id="PF20466"/>
    </source>
</evidence>
<protein>
    <recommendedName>
        <fullName evidence="1">site-specific DNA-methyltransferase (adenine-specific)</fullName>
        <ecNumber evidence="1">2.1.1.72</ecNumber>
    </recommendedName>
</protein>
<dbReference type="InterPro" id="IPR011335">
    <property type="entry name" value="Restrct_endonuc-II-like"/>
</dbReference>